<dbReference type="SUPFAM" id="SSF81383">
    <property type="entry name" value="F-box domain"/>
    <property type="match status" value="1"/>
</dbReference>
<reference evidence="3" key="1">
    <citation type="journal article" date="2014" name="Proc. Natl. Acad. Sci. U.S.A.">
        <title>Extensive sampling of basidiomycete genomes demonstrates inadequacy of the white-rot/brown-rot paradigm for wood decay fungi.</title>
        <authorList>
            <person name="Riley R."/>
            <person name="Salamov A.A."/>
            <person name="Brown D.W."/>
            <person name="Nagy L.G."/>
            <person name="Floudas D."/>
            <person name="Held B.W."/>
            <person name="Levasseur A."/>
            <person name="Lombard V."/>
            <person name="Morin E."/>
            <person name="Otillar R."/>
            <person name="Lindquist E.A."/>
            <person name="Sun H."/>
            <person name="LaButti K.M."/>
            <person name="Schmutz J."/>
            <person name="Jabbour D."/>
            <person name="Luo H."/>
            <person name="Baker S.E."/>
            <person name="Pisabarro A.G."/>
            <person name="Walton J.D."/>
            <person name="Blanchette R.A."/>
            <person name="Henrissat B."/>
            <person name="Martin F."/>
            <person name="Cullen D."/>
            <person name="Hibbett D.S."/>
            <person name="Grigoriev I.V."/>
        </authorList>
    </citation>
    <scope>NUCLEOTIDE SEQUENCE [LARGE SCALE GENOMIC DNA]</scope>
    <source>
        <strain evidence="3">CBS 339.88</strain>
    </source>
</reference>
<name>A0A067T8G0_GALM3</name>
<gene>
    <name evidence="2" type="ORF">GALMADRAFT_137676</name>
</gene>
<sequence>MAQGGSSGSCGLTDLPLELLSIILENSGWKDILRVRQTCKYLAEASRLFAVWKHQHKGLSMTIPRLLEAPTDYYKSQELEDLFLRWKRSQIGWRTIDGFYGHRRNIVNDDAMEVHLVKGGRWLLTVQQTGCTMYYDLDAETVAGRLLIPDQLEDHPLFRKYRFSSVGVCVDIDETSPILQFNLAFTIARPSDDLSPSSDYLTQIWSVSIVFDDSRRVSGLSANLLASFPRHSAVRFLYSMSLLGRYVAFTARDDGLGLYSLIIEWEKAGRNPSNYPCRAFYSHESRDVRLLPNNRALDIGENMLRLYDYLSVKETTTTEPLNMDTSTTKYLLWEVMIPRLFGRPMSGPFLVRGTTRFVLLADQVIYGLIIDDAVNTFSPPQLMKLLDSPDRFALEGLPILGYYHGLATVRGFGIVLLHYSFPDECEAQLEMQGFTGGLNYFSVLEGQTGQAGQPVMDEGSGRVVLDNPPEIDHRVVHDFSRCI</sequence>
<organism evidence="2 3">
    <name type="scientific">Galerina marginata (strain CBS 339.88)</name>
    <dbReference type="NCBI Taxonomy" id="685588"/>
    <lineage>
        <taxon>Eukaryota</taxon>
        <taxon>Fungi</taxon>
        <taxon>Dikarya</taxon>
        <taxon>Basidiomycota</taxon>
        <taxon>Agaricomycotina</taxon>
        <taxon>Agaricomycetes</taxon>
        <taxon>Agaricomycetidae</taxon>
        <taxon>Agaricales</taxon>
        <taxon>Agaricineae</taxon>
        <taxon>Strophariaceae</taxon>
        <taxon>Galerina</taxon>
    </lineage>
</organism>
<feature type="domain" description="F-box" evidence="1">
    <location>
        <begin position="9"/>
        <end position="55"/>
    </location>
</feature>
<dbReference type="PROSITE" id="PS50181">
    <property type="entry name" value="FBOX"/>
    <property type="match status" value="1"/>
</dbReference>
<dbReference type="EMBL" id="KL142374">
    <property type="protein sequence ID" value="KDR78652.1"/>
    <property type="molecule type" value="Genomic_DNA"/>
</dbReference>
<dbReference type="OrthoDB" id="2885124at2759"/>
<proteinExistence type="predicted"/>
<dbReference type="HOGENOM" id="CLU_040563_0_0_1"/>
<evidence type="ECO:0000313" key="2">
    <source>
        <dbReference type="EMBL" id="KDR78652.1"/>
    </source>
</evidence>
<dbReference type="SMART" id="SM00256">
    <property type="entry name" value="FBOX"/>
    <property type="match status" value="1"/>
</dbReference>
<dbReference type="InterPro" id="IPR001810">
    <property type="entry name" value="F-box_dom"/>
</dbReference>
<accession>A0A067T8G0</accession>
<evidence type="ECO:0000313" key="3">
    <source>
        <dbReference type="Proteomes" id="UP000027222"/>
    </source>
</evidence>
<dbReference type="InterPro" id="IPR036047">
    <property type="entry name" value="F-box-like_dom_sf"/>
</dbReference>
<keyword evidence="3" id="KW-1185">Reference proteome</keyword>
<protein>
    <recommendedName>
        <fullName evidence="1">F-box domain-containing protein</fullName>
    </recommendedName>
</protein>
<dbReference type="Proteomes" id="UP000027222">
    <property type="component" value="Unassembled WGS sequence"/>
</dbReference>
<dbReference type="AlphaFoldDB" id="A0A067T8G0"/>
<evidence type="ECO:0000259" key="1">
    <source>
        <dbReference type="PROSITE" id="PS50181"/>
    </source>
</evidence>